<name>A0AAV8YVC9_9CUCU</name>
<comment type="caution">
    <text evidence="1">The sequence shown here is derived from an EMBL/GenBank/DDBJ whole genome shotgun (WGS) entry which is preliminary data.</text>
</comment>
<dbReference type="AlphaFoldDB" id="A0AAV8YVC9"/>
<keyword evidence="2" id="KW-1185">Reference proteome</keyword>
<sequence length="64" mass="7345">TSDAAIKIPPKVTEDINKSKKVVNELEDYLFECYHDNYNILEITAMEIYKGIVECINDKLPPTN</sequence>
<dbReference type="Proteomes" id="UP001162156">
    <property type="component" value="Unassembled WGS sequence"/>
</dbReference>
<proteinExistence type="predicted"/>
<organism evidence="1 2">
    <name type="scientific">Rhamnusium bicolor</name>
    <dbReference type="NCBI Taxonomy" id="1586634"/>
    <lineage>
        <taxon>Eukaryota</taxon>
        <taxon>Metazoa</taxon>
        <taxon>Ecdysozoa</taxon>
        <taxon>Arthropoda</taxon>
        <taxon>Hexapoda</taxon>
        <taxon>Insecta</taxon>
        <taxon>Pterygota</taxon>
        <taxon>Neoptera</taxon>
        <taxon>Endopterygota</taxon>
        <taxon>Coleoptera</taxon>
        <taxon>Polyphaga</taxon>
        <taxon>Cucujiformia</taxon>
        <taxon>Chrysomeloidea</taxon>
        <taxon>Cerambycidae</taxon>
        <taxon>Lepturinae</taxon>
        <taxon>Rhagiini</taxon>
        <taxon>Rhamnusium</taxon>
    </lineage>
</organism>
<protein>
    <submittedName>
        <fullName evidence="1">Uncharacterized protein</fullName>
    </submittedName>
</protein>
<feature type="non-terminal residue" evidence="1">
    <location>
        <position position="1"/>
    </location>
</feature>
<evidence type="ECO:0000313" key="2">
    <source>
        <dbReference type="Proteomes" id="UP001162156"/>
    </source>
</evidence>
<dbReference type="EMBL" id="JANEYF010001891">
    <property type="protein sequence ID" value="KAJ8955081.1"/>
    <property type="molecule type" value="Genomic_DNA"/>
</dbReference>
<gene>
    <name evidence="1" type="ORF">NQ314_006961</name>
</gene>
<accession>A0AAV8YVC9</accession>
<evidence type="ECO:0000313" key="1">
    <source>
        <dbReference type="EMBL" id="KAJ8955081.1"/>
    </source>
</evidence>
<reference evidence="1" key="1">
    <citation type="journal article" date="2023" name="Insect Mol. Biol.">
        <title>Genome sequencing provides insights into the evolution of gene families encoding plant cell wall-degrading enzymes in longhorned beetles.</title>
        <authorList>
            <person name="Shin N.R."/>
            <person name="Okamura Y."/>
            <person name="Kirsch R."/>
            <person name="Pauchet Y."/>
        </authorList>
    </citation>
    <scope>NUCLEOTIDE SEQUENCE</scope>
    <source>
        <strain evidence="1">RBIC_L_NR</strain>
    </source>
</reference>